<dbReference type="InterPro" id="IPR003034">
    <property type="entry name" value="SAP_dom"/>
</dbReference>
<dbReference type="PROSITE" id="PS50800">
    <property type="entry name" value="SAP"/>
    <property type="match status" value="1"/>
</dbReference>
<organism evidence="3 4">
    <name type="scientific">Phascolomyces articulosus</name>
    <dbReference type="NCBI Taxonomy" id="60185"/>
    <lineage>
        <taxon>Eukaryota</taxon>
        <taxon>Fungi</taxon>
        <taxon>Fungi incertae sedis</taxon>
        <taxon>Mucoromycota</taxon>
        <taxon>Mucoromycotina</taxon>
        <taxon>Mucoromycetes</taxon>
        <taxon>Mucorales</taxon>
        <taxon>Lichtheimiaceae</taxon>
        <taxon>Phascolomyces</taxon>
    </lineage>
</organism>
<dbReference type="GO" id="GO:0005737">
    <property type="term" value="C:cytoplasm"/>
    <property type="evidence" value="ECO:0007669"/>
    <property type="project" value="UniProtKB-ARBA"/>
</dbReference>
<dbReference type="InterPro" id="IPR036361">
    <property type="entry name" value="SAP_dom_sf"/>
</dbReference>
<proteinExistence type="predicted"/>
<dbReference type="PANTHER" id="PTHR23044:SF61">
    <property type="entry name" value="3'-5' EXORIBONUCLEASE 1-RELATED"/>
    <property type="match status" value="1"/>
</dbReference>
<keyword evidence="4" id="KW-1185">Reference proteome</keyword>
<dbReference type="EMBL" id="JAIXMP010000023">
    <property type="protein sequence ID" value="KAI9255117.1"/>
    <property type="molecule type" value="Genomic_DNA"/>
</dbReference>
<reference evidence="3" key="2">
    <citation type="submission" date="2023-02" db="EMBL/GenBank/DDBJ databases">
        <authorList>
            <consortium name="DOE Joint Genome Institute"/>
            <person name="Mondo S.J."/>
            <person name="Chang Y."/>
            <person name="Wang Y."/>
            <person name="Ahrendt S."/>
            <person name="Andreopoulos W."/>
            <person name="Barry K."/>
            <person name="Beard J."/>
            <person name="Benny G.L."/>
            <person name="Blankenship S."/>
            <person name="Bonito G."/>
            <person name="Cuomo C."/>
            <person name="Desiro A."/>
            <person name="Gervers K.A."/>
            <person name="Hundley H."/>
            <person name="Kuo A."/>
            <person name="LaButti K."/>
            <person name="Lang B.F."/>
            <person name="Lipzen A."/>
            <person name="O'Donnell K."/>
            <person name="Pangilinan J."/>
            <person name="Reynolds N."/>
            <person name="Sandor L."/>
            <person name="Smith M.W."/>
            <person name="Tsang A."/>
            <person name="Grigoriev I.V."/>
            <person name="Stajich J.E."/>
            <person name="Spatafora J.W."/>
        </authorList>
    </citation>
    <scope>NUCLEOTIDE SEQUENCE</scope>
    <source>
        <strain evidence="3">RSA 2281</strain>
    </source>
</reference>
<comment type="caution">
    <text evidence="3">The sequence shown here is derived from an EMBL/GenBank/DDBJ whole genome shotgun (WGS) entry which is preliminary data.</text>
</comment>
<feature type="compositionally biased region" description="Low complexity" evidence="1">
    <location>
        <begin position="1"/>
        <end position="16"/>
    </location>
</feature>
<feature type="compositionally biased region" description="Basic and acidic residues" evidence="1">
    <location>
        <begin position="19"/>
        <end position="36"/>
    </location>
</feature>
<feature type="domain" description="SAP" evidence="2">
    <location>
        <begin position="12"/>
        <end position="46"/>
    </location>
</feature>
<gene>
    <name evidence="3" type="ORF">BDA99DRAFT_152791</name>
</gene>
<dbReference type="GO" id="GO:0003676">
    <property type="term" value="F:nucleic acid binding"/>
    <property type="evidence" value="ECO:0007669"/>
    <property type="project" value="InterPro"/>
</dbReference>
<dbReference type="SUPFAM" id="SSF68906">
    <property type="entry name" value="SAP domain"/>
    <property type="match status" value="1"/>
</dbReference>
<accession>A0AAD5K445</accession>
<reference evidence="3" key="1">
    <citation type="journal article" date="2022" name="IScience">
        <title>Evolution of zygomycete secretomes and the origins of terrestrial fungal ecologies.</title>
        <authorList>
            <person name="Chang Y."/>
            <person name="Wang Y."/>
            <person name="Mondo S."/>
            <person name="Ahrendt S."/>
            <person name="Andreopoulos W."/>
            <person name="Barry K."/>
            <person name="Beard J."/>
            <person name="Benny G.L."/>
            <person name="Blankenship S."/>
            <person name="Bonito G."/>
            <person name="Cuomo C."/>
            <person name="Desiro A."/>
            <person name="Gervers K.A."/>
            <person name="Hundley H."/>
            <person name="Kuo A."/>
            <person name="LaButti K."/>
            <person name="Lang B.F."/>
            <person name="Lipzen A."/>
            <person name="O'Donnell K."/>
            <person name="Pangilinan J."/>
            <person name="Reynolds N."/>
            <person name="Sandor L."/>
            <person name="Smith M.E."/>
            <person name="Tsang A."/>
            <person name="Grigoriev I.V."/>
            <person name="Stajich J.E."/>
            <person name="Spatafora J.W."/>
        </authorList>
    </citation>
    <scope>NUCLEOTIDE SEQUENCE</scope>
    <source>
        <strain evidence="3">RSA 2281</strain>
    </source>
</reference>
<dbReference type="InterPro" id="IPR036397">
    <property type="entry name" value="RNaseH_sf"/>
</dbReference>
<feature type="compositionally biased region" description="Polar residues" evidence="1">
    <location>
        <begin position="61"/>
        <end position="72"/>
    </location>
</feature>
<dbReference type="AlphaFoldDB" id="A0AAD5K445"/>
<evidence type="ECO:0000313" key="3">
    <source>
        <dbReference type="EMBL" id="KAI9255117.1"/>
    </source>
</evidence>
<dbReference type="Pfam" id="PF02037">
    <property type="entry name" value="SAP"/>
    <property type="match status" value="1"/>
</dbReference>
<feature type="compositionally biased region" description="Basic and acidic residues" evidence="1">
    <location>
        <begin position="50"/>
        <end position="60"/>
    </location>
</feature>
<sequence length="141" mass="16048">MESDSTTMTSSSTTTTVESLRKALEELGLDTRGHKPELKKRLRKAKKKLAKEQVDTKKNDTSPLSSRSTTIKSVIIPDQSDQDQNEQISSKIQKQPFDYYLFFDVEATCEEGGGFEYDNEIIEFPIVLVNGRTFEIVMYLI</sequence>
<protein>
    <recommendedName>
        <fullName evidence="2">SAP domain-containing protein</fullName>
    </recommendedName>
</protein>
<evidence type="ECO:0000313" key="4">
    <source>
        <dbReference type="Proteomes" id="UP001209540"/>
    </source>
</evidence>
<dbReference type="SUPFAM" id="SSF53098">
    <property type="entry name" value="Ribonuclease H-like"/>
    <property type="match status" value="1"/>
</dbReference>
<evidence type="ECO:0000259" key="2">
    <source>
        <dbReference type="PROSITE" id="PS50800"/>
    </source>
</evidence>
<evidence type="ECO:0000256" key="1">
    <source>
        <dbReference type="SAM" id="MobiDB-lite"/>
    </source>
</evidence>
<dbReference type="PANTHER" id="PTHR23044">
    <property type="entry name" value="3'-5' EXONUCLEASE ERI1-RELATED"/>
    <property type="match status" value="1"/>
</dbReference>
<feature type="region of interest" description="Disordered" evidence="1">
    <location>
        <begin position="1"/>
        <end position="89"/>
    </location>
</feature>
<dbReference type="Proteomes" id="UP001209540">
    <property type="component" value="Unassembled WGS sequence"/>
</dbReference>
<dbReference type="Gene3D" id="1.10.720.30">
    <property type="entry name" value="SAP domain"/>
    <property type="match status" value="1"/>
</dbReference>
<feature type="compositionally biased region" description="Basic residues" evidence="1">
    <location>
        <begin position="37"/>
        <end position="49"/>
    </location>
</feature>
<dbReference type="InterPro" id="IPR051274">
    <property type="entry name" value="3-5_Exoribonuclease"/>
</dbReference>
<dbReference type="InterPro" id="IPR012337">
    <property type="entry name" value="RNaseH-like_sf"/>
</dbReference>
<name>A0AAD5K445_9FUNG</name>
<dbReference type="Gene3D" id="3.30.420.10">
    <property type="entry name" value="Ribonuclease H-like superfamily/Ribonuclease H"/>
    <property type="match status" value="1"/>
</dbReference>